<name>X1BV65_9ZZZZ</name>
<gene>
    <name evidence="1" type="ORF">S01H4_47403</name>
</gene>
<organism evidence="1">
    <name type="scientific">marine sediment metagenome</name>
    <dbReference type="NCBI Taxonomy" id="412755"/>
    <lineage>
        <taxon>unclassified sequences</taxon>
        <taxon>metagenomes</taxon>
        <taxon>ecological metagenomes</taxon>
    </lineage>
</organism>
<dbReference type="EMBL" id="BART01026608">
    <property type="protein sequence ID" value="GAG98940.1"/>
    <property type="molecule type" value="Genomic_DNA"/>
</dbReference>
<feature type="non-terminal residue" evidence="1">
    <location>
        <position position="278"/>
    </location>
</feature>
<evidence type="ECO:0000313" key="1">
    <source>
        <dbReference type="EMBL" id="GAG98940.1"/>
    </source>
</evidence>
<dbReference type="AlphaFoldDB" id="X1BV65"/>
<reference evidence="1" key="1">
    <citation type="journal article" date="2014" name="Front. Microbiol.">
        <title>High frequency of phylogenetically diverse reductive dehalogenase-homologous genes in deep subseafloor sedimentary metagenomes.</title>
        <authorList>
            <person name="Kawai M."/>
            <person name="Futagami T."/>
            <person name="Toyoda A."/>
            <person name="Takaki Y."/>
            <person name="Nishi S."/>
            <person name="Hori S."/>
            <person name="Arai W."/>
            <person name="Tsubouchi T."/>
            <person name="Morono Y."/>
            <person name="Uchiyama I."/>
            <person name="Ito T."/>
            <person name="Fujiyama A."/>
            <person name="Inagaki F."/>
            <person name="Takami H."/>
        </authorList>
    </citation>
    <scope>NUCLEOTIDE SEQUENCE</scope>
    <source>
        <strain evidence="1">Expedition CK06-06</strain>
    </source>
</reference>
<protein>
    <submittedName>
        <fullName evidence="1">Uncharacterized protein</fullName>
    </submittedName>
</protein>
<accession>X1BV65</accession>
<feature type="non-terminal residue" evidence="1">
    <location>
        <position position="1"/>
    </location>
</feature>
<comment type="caution">
    <text evidence="1">The sequence shown here is derived from an EMBL/GenBank/DDBJ whole genome shotgun (WGS) entry which is preliminary data.</text>
</comment>
<proteinExistence type="predicted"/>
<sequence length="278" mass="31422">SGTPQAGDWNEFNHSVRPLPLTHVINQYGLNISHAYDEGEGVAPNSGDQTANLAGVLWKRNVTLLEDMSDYVVTSASLSSVVNGTVDTNLETPPDREYLYDNYYPNGYASLYDYTRFFIEISDLNNIEFYEVAYFKTLNLGQGNQSRTGTGSTNDLSDTNMTTADENILIFALNQVLKHDNHNFTVTLGIEVDSEDNYQAYEVDQWYSLLIKSCNLTFTYEKKIDQSTSVAWNQIGNTIEGTNVQVTDSNLKFKYKIDQLWPTQLSPNSEIRILINNR</sequence>